<dbReference type="Proteomes" id="UP001589587">
    <property type="component" value="Unassembled WGS sequence"/>
</dbReference>
<sequence>MSSPRATEPTLSQGLPGMRRRHESLEADFATPASATYALVPDDDDLTDPVVSSNVHLPTAIATQLAEARTERRLTTGEFIIWAIESTHDRLNDYVHPGGVVGGRLFKARGVGSTSPAKVPTTPVAYSLRASDFDVLDELKKSFAARSRSQLITAALTAHFQLETEKD</sequence>
<dbReference type="EMBL" id="JBHMAS010000042">
    <property type="protein sequence ID" value="MFB9781381.1"/>
    <property type="molecule type" value="Genomic_DNA"/>
</dbReference>
<keyword evidence="2" id="KW-1185">Reference proteome</keyword>
<protein>
    <recommendedName>
        <fullName evidence="3">Ribbon-helix-helix protein CopG domain-containing protein</fullName>
    </recommendedName>
</protein>
<dbReference type="RefSeq" id="WP_155419171.1">
    <property type="nucleotide sequence ID" value="NZ_JBHMAS010000042.1"/>
</dbReference>
<proteinExistence type="predicted"/>
<comment type="caution">
    <text evidence="1">The sequence shown here is derived from an EMBL/GenBank/DDBJ whole genome shotgun (WGS) entry which is preliminary data.</text>
</comment>
<evidence type="ECO:0000313" key="1">
    <source>
        <dbReference type="EMBL" id="MFB9781381.1"/>
    </source>
</evidence>
<name>A0ABV5XHA9_9NOCA</name>
<reference evidence="1 2" key="1">
    <citation type="submission" date="2024-09" db="EMBL/GenBank/DDBJ databases">
        <authorList>
            <person name="Sun Q."/>
            <person name="Mori K."/>
        </authorList>
    </citation>
    <scope>NUCLEOTIDE SEQUENCE [LARGE SCALE GENOMIC DNA]</scope>
    <source>
        <strain evidence="1 2">JCM 11411</strain>
    </source>
</reference>
<evidence type="ECO:0008006" key="3">
    <source>
        <dbReference type="Google" id="ProtNLM"/>
    </source>
</evidence>
<organism evidence="1 2">
    <name type="scientific">Rhodococcus baikonurensis</name>
    <dbReference type="NCBI Taxonomy" id="172041"/>
    <lineage>
        <taxon>Bacteria</taxon>
        <taxon>Bacillati</taxon>
        <taxon>Actinomycetota</taxon>
        <taxon>Actinomycetes</taxon>
        <taxon>Mycobacteriales</taxon>
        <taxon>Nocardiaceae</taxon>
        <taxon>Rhodococcus</taxon>
        <taxon>Rhodococcus erythropolis group</taxon>
    </lineage>
</organism>
<evidence type="ECO:0000313" key="2">
    <source>
        <dbReference type="Proteomes" id="UP001589587"/>
    </source>
</evidence>
<accession>A0ABV5XHA9</accession>
<gene>
    <name evidence="1" type="ORF">ACFFQ6_16945</name>
</gene>